<dbReference type="EMBL" id="QGDD01000009">
    <property type="protein sequence ID" value="PWN01581.1"/>
    <property type="molecule type" value="Genomic_DNA"/>
</dbReference>
<dbReference type="SUPFAM" id="SSF53474">
    <property type="entry name" value="alpha/beta-Hydrolases"/>
    <property type="match status" value="1"/>
</dbReference>
<dbReference type="AlphaFoldDB" id="A0A316TDL2"/>
<dbReference type="Proteomes" id="UP000245507">
    <property type="component" value="Unassembled WGS sequence"/>
</dbReference>
<dbReference type="RefSeq" id="WP_109696585.1">
    <property type="nucleotide sequence ID" value="NZ_QGDD01000009.1"/>
</dbReference>
<proteinExistence type="predicted"/>
<keyword evidence="3" id="KW-1185">Reference proteome</keyword>
<protein>
    <submittedName>
        <fullName evidence="2">Alpha/beta hydrolase</fullName>
    </submittedName>
</protein>
<reference evidence="2 3" key="1">
    <citation type="submission" date="2018-05" db="EMBL/GenBank/DDBJ databases">
        <title>Nocardioides silvaticus genome.</title>
        <authorList>
            <person name="Li C."/>
            <person name="Wang G."/>
        </authorList>
    </citation>
    <scope>NUCLEOTIDE SEQUENCE [LARGE SCALE GENOMIC DNA]</scope>
    <source>
        <strain evidence="2 3">CCTCC AB 2018079</strain>
    </source>
</reference>
<dbReference type="InterPro" id="IPR000073">
    <property type="entry name" value="AB_hydrolase_1"/>
</dbReference>
<sequence>MGSPSINRVEPRGRARGAVLVLHGGTQRSVEPVTGSSLSWQRGRVLQRTLGRRLGRDGVAVWLLRYTQRGWNDAWSPSPLPDARWALDELRAAYDDVPVVLVGHSMGARTGARVADDPSVCGLVALAPWFPPGEPVEGLRGKDLVVAHGRRDRITSYDASRAYVERCRDVCRSATFTDMGPVGHYLLRQVPAWNELAVSAARGMLPG</sequence>
<evidence type="ECO:0000259" key="1">
    <source>
        <dbReference type="Pfam" id="PF12697"/>
    </source>
</evidence>
<gene>
    <name evidence="2" type="ORF">DJ010_18755</name>
</gene>
<comment type="caution">
    <text evidence="2">The sequence shown here is derived from an EMBL/GenBank/DDBJ whole genome shotgun (WGS) entry which is preliminary data.</text>
</comment>
<feature type="domain" description="AB hydrolase-1" evidence="1">
    <location>
        <begin position="19"/>
        <end position="165"/>
    </location>
</feature>
<name>A0A316TDL2_9ACTN</name>
<organism evidence="2 3">
    <name type="scientific">Nocardioides silvaticus</name>
    <dbReference type="NCBI Taxonomy" id="2201891"/>
    <lineage>
        <taxon>Bacteria</taxon>
        <taxon>Bacillati</taxon>
        <taxon>Actinomycetota</taxon>
        <taxon>Actinomycetes</taxon>
        <taxon>Propionibacteriales</taxon>
        <taxon>Nocardioidaceae</taxon>
        <taxon>Nocardioides</taxon>
    </lineage>
</organism>
<keyword evidence="2" id="KW-0378">Hydrolase</keyword>
<dbReference type="Pfam" id="PF12697">
    <property type="entry name" value="Abhydrolase_6"/>
    <property type="match status" value="1"/>
</dbReference>
<dbReference type="Gene3D" id="3.40.50.1820">
    <property type="entry name" value="alpha/beta hydrolase"/>
    <property type="match status" value="1"/>
</dbReference>
<accession>A0A316TDL2</accession>
<evidence type="ECO:0000313" key="3">
    <source>
        <dbReference type="Proteomes" id="UP000245507"/>
    </source>
</evidence>
<dbReference type="GO" id="GO:0016787">
    <property type="term" value="F:hydrolase activity"/>
    <property type="evidence" value="ECO:0007669"/>
    <property type="project" value="UniProtKB-KW"/>
</dbReference>
<dbReference type="OrthoDB" id="3366509at2"/>
<evidence type="ECO:0000313" key="2">
    <source>
        <dbReference type="EMBL" id="PWN01581.1"/>
    </source>
</evidence>
<dbReference type="InterPro" id="IPR029058">
    <property type="entry name" value="AB_hydrolase_fold"/>
</dbReference>